<evidence type="ECO:0000256" key="1">
    <source>
        <dbReference type="SAM" id="MobiDB-lite"/>
    </source>
</evidence>
<gene>
    <name evidence="2" type="ORF">GX50_06150</name>
</gene>
<dbReference type="Proteomes" id="UP000226031">
    <property type="component" value="Unassembled WGS sequence"/>
</dbReference>
<feature type="compositionally biased region" description="Basic residues" evidence="1">
    <location>
        <begin position="18"/>
        <end position="29"/>
    </location>
</feature>
<comment type="caution">
    <text evidence="2">The sequence shown here is derived from an EMBL/GenBank/DDBJ whole genome shotgun (WGS) entry which is preliminary data.</text>
</comment>
<keyword evidence="3" id="KW-1185">Reference proteome</keyword>
<evidence type="ECO:0000313" key="2">
    <source>
        <dbReference type="EMBL" id="PGH31090.1"/>
    </source>
</evidence>
<reference evidence="2 3" key="1">
    <citation type="submission" date="2017-10" db="EMBL/GenBank/DDBJ databases">
        <title>Comparative genomics in systemic dimorphic fungi from Ajellomycetaceae.</title>
        <authorList>
            <person name="Munoz J.F."/>
            <person name="Mcewen J.G."/>
            <person name="Clay O.K."/>
            <person name="Cuomo C.A."/>
        </authorList>
    </citation>
    <scope>NUCLEOTIDE SEQUENCE [LARGE SCALE GENOMIC DNA]</scope>
    <source>
        <strain evidence="2 3">UAMH4076</strain>
    </source>
</reference>
<feature type="region of interest" description="Disordered" evidence="1">
    <location>
        <begin position="1"/>
        <end position="33"/>
    </location>
</feature>
<feature type="compositionally biased region" description="Polar residues" evidence="1">
    <location>
        <begin position="1"/>
        <end position="11"/>
    </location>
</feature>
<organism evidence="2 3">
    <name type="scientific">[Emmonsia] crescens</name>
    <dbReference type="NCBI Taxonomy" id="73230"/>
    <lineage>
        <taxon>Eukaryota</taxon>
        <taxon>Fungi</taxon>
        <taxon>Dikarya</taxon>
        <taxon>Ascomycota</taxon>
        <taxon>Pezizomycotina</taxon>
        <taxon>Eurotiomycetes</taxon>
        <taxon>Eurotiomycetidae</taxon>
        <taxon>Onygenales</taxon>
        <taxon>Ajellomycetaceae</taxon>
        <taxon>Emergomyces</taxon>
    </lineage>
</organism>
<proteinExistence type="predicted"/>
<accession>A0A2B7ZCK1</accession>
<sequence>MDVNQSRSVCQDESGPVSRRRRTKLHAVRPGRTTAADRQMLLSSTVSNNAWMLAETMMRLGEEVEAAGENQSRSLGLMWHGCFM</sequence>
<name>A0A2B7ZCK1_9EURO</name>
<evidence type="ECO:0000313" key="3">
    <source>
        <dbReference type="Proteomes" id="UP000226031"/>
    </source>
</evidence>
<dbReference type="EMBL" id="PDND01000142">
    <property type="protein sequence ID" value="PGH31090.1"/>
    <property type="molecule type" value="Genomic_DNA"/>
</dbReference>
<protein>
    <submittedName>
        <fullName evidence="2">Uncharacterized protein</fullName>
    </submittedName>
</protein>
<dbReference type="AlphaFoldDB" id="A0A2B7ZCK1"/>